<evidence type="ECO:0000313" key="4">
    <source>
        <dbReference type="Proteomes" id="UP000007110"/>
    </source>
</evidence>
<dbReference type="GeneID" id="577619"/>
<keyword evidence="4" id="KW-1185">Reference proteome</keyword>
<feature type="domain" description="C2" evidence="2">
    <location>
        <begin position="346"/>
        <end position="481"/>
    </location>
</feature>
<dbReference type="InterPro" id="IPR000008">
    <property type="entry name" value="C2_dom"/>
</dbReference>
<dbReference type="OrthoDB" id="5978493at2759"/>
<accession>A0A7M7HD82</accession>
<reference evidence="4" key="1">
    <citation type="submission" date="2015-02" db="EMBL/GenBank/DDBJ databases">
        <title>Genome sequencing for Strongylocentrotus purpuratus.</title>
        <authorList>
            <person name="Murali S."/>
            <person name="Liu Y."/>
            <person name="Vee V."/>
            <person name="English A."/>
            <person name="Wang M."/>
            <person name="Skinner E."/>
            <person name="Han Y."/>
            <person name="Muzny D.M."/>
            <person name="Worley K.C."/>
            <person name="Gibbs R.A."/>
        </authorList>
    </citation>
    <scope>NUCLEOTIDE SEQUENCE</scope>
</reference>
<feature type="compositionally biased region" description="Basic and acidic residues" evidence="1">
    <location>
        <begin position="102"/>
        <end position="112"/>
    </location>
</feature>
<organism evidence="3 4">
    <name type="scientific">Strongylocentrotus purpuratus</name>
    <name type="common">Purple sea urchin</name>
    <dbReference type="NCBI Taxonomy" id="7668"/>
    <lineage>
        <taxon>Eukaryota</taxon>
        <taxon>Metazoa</taxon>
        <taxon>Echinodermata</taxon>
        <taxon>Eleutherozoa</taxon>
        <taxon>Echinozoa</taxon>
        <taxon>Echinoidea</taxon>
        <taxon>Euechinoidea</taxon>
        <taxon>Echinacea</taxon>
        <taxon>Camarodonta</taxon>
        <taxon>Echinidea</taxon>
        <taxon>Strongylocentrotidae</taxon>
        <taxon>Strongylocentrotus</taxon>
    </lineage>
</organism>
<feature type="compositionally biased region" description="Low complexity" evidence="1">
    <location>
        <begin position="321"/>
        <end position="341"/>
    </location>
</feature>
<name>A0A7M7HD82_STRPU</name>
<dbReference type="RefSeq" id="XP_011664424.1">
    <property type="nucleotide sequence ID" value="XM_011666122.2"/>
</dbReference>
<dbReference type="PROSITE" id="PS50004">
    <property type="entry name" value="C2"/>
    <property type="match status" value="2"/>
</dbReference>
<dbReference type="Proteomes" id="UP000007110">
    <property type="component" value="Unassembled WGS sequence"/>
</dbReference>
<feature type="region of interest" description="Disordered" evidence="1">
    <location>
        <begin position="314"/>
        <end position="341"/>
    </location>
</feature>
<dbReference type="GO" id="GO:0005543">
    <property type="term" value="F:phospholipid binding"/>
    <property type="evidence" value="ECO:0000318"/>
    <property type="project" value="GO_Central"/>
</dbReference>
<dbReference type="PANTHER" id="PTHR46129">
    <property type="entry name" value="SYNAPTOTAGMIN 14, ISOFORM D"/>
    <property type="match status" value="1"/>
</dbReference>
<proteinExistence type="predicted"/>
<reference evidence="3" key="2">
    <citation type="submission" date="2021-01" db="UniProtKB">
        <authorList>
            <consortium name="EnsemblMetazoa"/>
        </authorList>
    </citation>
    <scope>IDENTIFICATION</scope>
</reference>
<dbReference type="InParanoid" id="A0A7M7HD82"/>
<dbReference type="Gene3D" id="2.60.40.150">
    <property type="entry name" value="C2 domain"/>
    <property type="match status" value="2"/>
</dbReference>
<dbReference type="AlphaFoldDB" id="A0A7M7HD82"/>
<dbReference type="CDD" id="cd08408">
    <property type="entry name" value="C2B_Synaptotagmin-14_16"/>
    <property type="match status" value="1"/>
</dbReference>
<feature type="region of interest" description="Disordered" evidence="1">
    <location>
        <begin position="98"/>
        <end position="120"/>
    </location>
</feature>
<evidence type="ECO:0000313" key="3">
    <source>
        <dbReference type="EnsemblMetazoa" id="XP_011664424"/>
    </source>
</evidence>
<protein>
    <recommendedName>
        <fullName evidence="2">C2 domain-containing protein</fullName>
    </recommendedName>
</protein>
<dbReference type="FunFam" id="2.60.40.150:FF:000062">
    <property type="entry name" value="synaptotagmin-14 isoform X1"/>
    <property type="match status" value="1"/>
</dbReference>
<dbReference type="SUPFAM" id="SSF49562">
    <property type="entry name" value="C2 domain (Calcium/lipid-binding domain, CaLB)"/>
    <property type="match status" value="2"/>
</dbReference>
<dbReference type="PANTHER" id="PTHR46129:SF2">
    <property type="entry name" value="SYNAPTOTAGMIN 14, ISOFORM D"/>
    <property type="match status" value="1"/>
</dbReference>
<dbReference type="EnsemblMetazoa" id="XM_011666122">
    <property type="protein sequence ID" value="XP_011664424"/>
    <property type="gene ID" value="LOC577619"/>
</dbReference>
<sequence length="486" mass="54802">MGGKMSCCCCVYCRRTTKGKVTYAYSTTDVTDSEGTALLNQNRSYTYSKVHKNSTQSQMYNTRTRKLDPRGNKLQVRSYSTSMNPAIRRLSQNIYSSTESDFSGKSDVEMPRGKRSKYHTRREAKLFSERNLGRGVRTDDVEQGDISLDQEGHDYPVESEFVDDLPLVGSDDDDDLVVEQLPPSDAGPSIGDLELAFQYNGEARRMNVTIIKCHNLPTKDEGGASSFRLRLLLLPSKRQRAKTHIRESKEPLFKELFRFSRIFPHEVVSTALRCRLYGCERMRKEKLIGESIIKFSSLNIANKQIIKVRIDPRSDVSKNGSSPYSSTSDLSDSNSSSSLQSMSQGSVPEILIGLAYNATTGRLDVEVIKGSHFKQRAAGRAPDSYAKVALMSSSGFEISKSKTSVRRGQSSPTFKETFFFQVAQFQLPEMTLLFTVFNKKGMKRKETIGWFSMGLSNSSEEEIGHWNEMRESKGHQVCRWHALLES</sequence>
<dbReference type="KEGG" id="spu:577619"/>
<dbReference type="Pfam" id="PF00168">
    <property type="entry name" value="C2"/>
    <property type="match status" value="2"/>
</dbReference>
<dbReference type="InterPro" id="IPR043541">
    <property type="entry name" value="SYT14/14L/16"/>
</dbReference>
<dbReference type="SMART" id="SM00239">
    <property type="entry name" value="C2"/>
    <property type="match status" value="2"/>
</dbReference>
<dbReference type="CDD" id="cd08389">
    <property type="entry name" value="C2A_Synaptotagmin-14_16"/>
    <property type="match status" value="1"/>
</dbReference>
<evidence type="ECO:0000256" key="1">
    <source>
        <dbReference type="SAM" id="MobiDB-lite"/>
    </source>
</evidence>
<evidence type="ECO:0000259" key="2">
    <source>
        <dbReference type="PROSITE" id="PS50004"/>
    </source>
</evidence>
<feature type="domain" description="C2" evidence="2">
    <location>
        <begin position="189"/>
        <end position="309"/>
    </location>
</feature>
<dbReference type="InterPro" id="IPR035892">
    <property type="entry name" value="C2_domain_sf"/>
</dbReference>